<dbReference type="EMBL" id="CP022190">
    <property type="protein sequence ID" value="AWI85717.1"/>
    <property type="molecule type" value="Genomic_DNA"/>
</dbReference>
<dbReference type="KEGG" id="ypac:CEW88_18690"/>
<dbReference type="OrthoDB" id="4760845at2"/>
<evidence type="ECO:0000256" key="1">
    <source>
        <dbReference type="SAM" id="SignalP"/>
    </source>
</evidence>
<reference evidence="2 3" key="1">
    <citation type="submission" date="2017-06" db="EMBL/GenBank/DDBJ databases">
        <title>Yangia sp. YSBP01 complete genome sequence.</title>
        <authorList>
            <person name="Woo J.-H."/>
            <person name="Kim H.-S."/>
        </authorList>
    </citation>
    <scope>NUCLEOTIDE SEQUENCE [LARGE SCALE GENOMIC DNA]</scope>
    <source>
        <strain evidence="2 3">YSBP01</strain>
    </source>
</reference>
<evidence type="ECO:0000313" key="3">
    <source>
        <dbReference type="Proteomes" id="UP000244915"/>
    </source>
</evidence>
<accession>A0A2U8HIH1</accession>
<feature type="chain" id="PRO_5016014690" evidence="1">
    <location>
        <begin position="23"/>
        <end position="179"/>
    </location>
</feature>
<sequence length="179" mass="18875">MTCPKLYATAGAFALLASSALGQTTEVTVGSLMDRLDGVAPAAVLANSTLLSPTESGEMQVLREGTNGWTCMYPGTNPMCADGGAMSFLQAWMMNEGPPDTLGFVYMLLGDEGASNTDPYAESEAADNNWVVTGPQVMLLGSGAKPLLDSYPTEVPEDSGQPWVMWPGTPYAHLMMPID</sequence>
<proteinExistence type="predicted"/>
<evidence type="ECO:0000313" key="2">
    <source>
        <dbReference type="EMBL" id="AWI85717.1"/>
    </source>
</evidence>
<feature type="signal peptide" evidence="1">
    <location>
        <begin position="1"/>
        <end position="22"/>
    </location>
</feature>
<organism evidence="2 3">
    <name type="scientific">Alloyangia pacifica</name>
    <dbReference type="NCBI Taxonomy" id="311180"/>
    <lineage>
        <taxon>Bacteria</taxon>
        <taxon>Pseudomonadati</taxon>
        <taxon>Pseudomonadota</taxon>
        <taxon>Alphaproteobacteria</taxon>
        <taxon>Rhodobacterales</taxon>
        <taxon>Roseobacteraceae</taxon>
        <taxon>Alloyangia</taxon>
    </lineage>
</organism>
<gene>
    <name evidence="2" type="ORF">CEW88_18690</name>
</gene>
<dbReference type="RefSeq" id="WP_108969653.1">
    <property type="nucleotide sequence ID" value="NZ_CP022190.1"/>
</dbReference>
<dbReference type="Proteomes" id="UP000244915">
    <property type="component" value="Chromosome 2"/>
</dbReference>
<name>A0A2U8HIH1_9RHOB</name>
<dbReference type="AlphaFoldDB" id="A0A2U8HIH1"/>
<protein>
    <submittedName>
        <fullName evidence="2">Uncharacterized protein</fullName>
    </submittedName>
</protein>
<keyword evidence="1" id="KW-0732">Signal</keyword>